<dbReference type="InterPro" id="IPR011990">
    <property type="entry name" value="TPR-like_helical_dom_sf"/>
</dbReference>
<evidence type="ECO:0000313" key="2">
    <source>
        <dbReference type="EMBL" id="GGU26122.1"/>
    </source>
</evidence>
<dbReference type="SUPFAM" id="SSF52540">
    <property type="entry name" value="P-loop containing nucleoside triphosphate hydrolases"/>
    <property type="match status" value="1"/>
</dbReference>
<sequence>MAEQVGTCATCGAATATSRRRHARYCSNACRQRAYRQRANEPVTALDSFIGRADELGRLAAFADARVLTLVGPAGVGKTRLAKEFTRNRAGVEWVELASVSNQVALACATALGIGEVTREPVLSTLVHALARRTMVLVLDNCEHVAAECAALLEPLLLGCPGIRVIATSREPLRVPGEVLFAVGPLPITCAVELFADRARANQIGLELDDRDALTTLCRRLDRLPLAIELAARLVTVLPVEELLARLDDRLELLNRGNRTAAERHQSLRAAIEWSYDHLSADEQHAFRCLSPLPGGFGLDVAVAACDLPADHVLALLSALVAKSLLTFCGGGRFEQLESVRLYGREKLAGRSDAVMAGIVRWFAARWQDFTATVFTTPEVVDPLIAECGTLQCAVEWTARTGDPHHLRLATMLAAAWRDQGRVSQGRWLLDAAVRAAEADPAVRCLALCHLAYLAGTEDNAGLRWAEEAVTLGRELGEPVLLAQALNALGGEHVRAERNGEARKYYEEAVALLAPIANPLDLAIIEHNLAWAALRAGDVEFADALIADVLPVYRRLASPRRLSVFLHTVGVRALQRDEVDAAAESFLESLRSCRSGFWVADVLEGLALIAHRRGDPRRALRLVGAASCLREGAFADDLVWHAEVIEVVRASRVALRGVDTCLAEGREMTREQAVAYALADQAEPQELSEREQQVVALVAAGRTNVSIGAELRISQRMVETHLQRIRQKLGLTTRAQIAEWSRSPRVSPTASR</sequence>
<dbReference type="InterPro" id="IPR000792">
    <property type="entry name" value="Tscrpt_reg_LuxR_C"/>
</dbReference>
<dbReference type="PANTHER" id="PTHR47691">
    <property type="entry name" value="REGULATOR-RELATED"/>
    <property type="match status" value="1"/>
</dbReference>
<dbReference type="PANTHER" id="PTHR47691:SF3">
    <property type="entry name" value="HTH-TYPE TRANSCRIPTIONAL REGULATOR RV0890C-RELATED"/>
    <property type="match status" value="1"/>
</dbReference>
<dbReference type="Gene3D" id="3.40.50.300">
    <property type="entry name" value="P-loop containing nucleotide triphosphate hydrolases"/>
    <property type="match status" value="1"/>
</dbReference>
<comment type="caution">
    <text evidence="2">The sequence shown here is derived from an EMBL/GenBank/DDBJ whole genome shotgun (WGS) entry which is preliminary data.</text>
</comment>
<feature type="domain" description="HTH luxR-type" evidence="1">
    <location>
        <begin position="680"/>
        <end position="745"/>
    </location>
</feature>
<dbReference type="RefSeq" id="WP_189253115.1">
    <property type="nucleotide sequence ID" value="NZ_BMRE01000004.1"/>
</dbReference>
<dbReference type="SMART" id="SM00421">
    <property type="entry name" value="HTH_LUXR"/>
    <property type="match status" value="1"/>
</dbReference>
<dbReference type="EMBL" id="BMRE01000004">
    <property type="protein sequence ID" value="GGU26122.1"/>
    <property type="molecule type" value="Genomic_DNA"/>
</dbReference>
<organism evidence="2 3">
    <name type="scientific">Lentzea flava</name>
    <dbReference type="NCBI Taxonomy" id="103732"/>
    <lineage>
        <taxon>Bacteria</taxon>
        <taxon>Bacillati</taxon>
        <taxon>Actinomycetota</taxon>
        <taxon>Actinomycetes</taxon>
        <taxon>Pseudonocardiales</taxon>
        <taxon>Pseudonocardiaceae</taxon>
        <taxon>Lentzea</taxon>
    </lineage>
</organism>
<dbReference type="SUPFAM" id="SSF48452">
    <property type="entry name" value="TPR-like"/>
    <property type="match status" value="1"/>
</dbReference>
<dbReference type="InterPro" id="IPR016032">
    <property type="entry name" value="Sig_transdc_resp-reg_C-effctor"/>
</dbReference>
<dbReference type="SUPFAM" id="SSF46894">
    <property type="entry name" value="C-terminal effector domain of the bipartite response regulators"/>
    <property type="match status" value="1"/>
</dbReference>
<dbReference type="PRINTS" id="PR00038">
    <property type="entry name" value="HTHLUXR"/>
</dbReference>
<dbReference type="Pfam" id="PF00196">
    <property type="entry name" value="GerE"/>
    <property type="match status" value="1"/>
</dbReference>
<proteinExistence type="predicted"/>
<evidence type="ECO:0000313" key="3">
    <source>
        <dbReference type="Proteomes" id="UP000649573"/>
    </source>
</evidence>
<dbReference type="PROSITE" id="PS50043">
    <property type="entry name" value="HTH_LUXR_2"/>
    <property type="match status" value="1"/>
</dbReference>
<dbReference type="InterPro" id="IPR036388">
    <property type="entry name" value="WH-like_DNA-bd_sf"/>
</dbReference>
<reference evidence="3" key="1">
    <citation type="journal article" date="2019" name="Int. J. Syst. Evol. Microbiol.">
        <title>The Global Catalogue of Microorganisms (GCM) 10K type strain sequencing project: providing services to taxonomists for standard genome sequencing and annotation.</title>
        <authorList>
            <consortium name="The Broad Institute Genomics Platform"/>
            <consortium name="The Broad Institute Genome Sequencing Center for Infectious Disease"/>
            <person name="Wu L."/>
            <person name="Ma J."/>
        </authorList>
    </citation>
    <scope>NUCLEOTIDE SEQUENCE [LARGE SCALE GENOMIC DNA]</scope>
    <source>
        <strain evidence="3">JCM 3296</strain>
    </source>
</reference>
<dbReference type="CDD" id="cd06170">
    <property type="entry name" value="LuxR_C_like"/>
    <property type="match status" value="1"/>
</dbReference>
<dbReference type="InterPro" id="IPR027417">
    <property type="entry name" value="P-loop_NTPase"/>
</dbReference>
<accession>A0ABQ2UE16</accession>
<dbReference type="PRINTS" id="PR00364">
    <property type="entry name" value="DISEASERSIST"/>
</dbReference>
<gene>
    <name evidence="2" type="ORF">GCM10010178_17930</name>
</gene>
<name>A0ABQ2UE16_9PSEU</name>
<dbReference type="Pfam" id="PF13401">
    <property type="entry name" value="AAA_22"/>
    <property type="match status" value="1"/>
</dbReference>
<protein>
    <recommendedName>
        <fullName evidence="1">HTH luxR-type domain-containing protein</fullName>
    </recommendedName>
</protein>
<dbReference type="Gene3D" id="1.25.40.10">
    <property type="entry name" value="Tetratricopeptide repeat domain"/>
    <property type="match status" value="1"/>
</dbReference>
<dbReference type="InterPro" id="IPR049945">
    <property type="entry name" value="AAA_22"/>
</dbReference>
<dbReference type="Gene3D" id="1.10.10.10">
    <property type="entry name" value="Winged helix-like DNA-binding domain superfamily/Winged helix DNA-binding domain"/>
    <property type="match status" value="1"/>
</dbReference>
<evidence type="ECO:0000259" key="1">
    <source>
        <dbReference type="PROSITE" id="PS50043"/>
    </source>
</evidence>
<keyword evidence="3" id="KW-1185">Reference proteome</keyword>
<dbReference type="Proteomes" id="UP000649573">
    <property type="component" value="Unassembled WGS sequence"/>
</dbReference>